<feature type="domain" description="AAA+ ATPase" evidence="7">
    <location>
        <begin position="275"/>
        <end position="402"/>
    </location>
</feature>
<keyword evidence="4" id="KW-0547">Nucleotide-binding</keyword>
<dbReference type="InterPro" id="IPR058017">
    <property type="entry name" value="At3g28540-like_C"/>
</dbReference>
<evidence type="ECO:0000256" key="3">
    <source>
        <dbReference type="ARBA" id="ARBA00022801"/>
    </source>
</evidence>
<dbReference type="SMART" id="SM00382">
    <property type="entry name" value="AAA"/>
    <property type="match status" value="1"/>
</dbReference>
<dbReference type="InterPro" id="IPR003593">
    <property type="entry name" value="AAA+_ATPase"/>
</dbReference>
<dbReference type="CDD" id="cd19510">
    <property type="entry name" value="RecA-like_BCS1"/>
    <property type="match status" value="1"/>
</dbReference>
<keyword evidence="9" id="KW-1185">Reference proteome</keyword>
<evidence type="ECO:0000313" key="9">
    <source>
        <dbReference type="Proteomes" id="UP001396334"/>
    </source>
</evidence>
<organism evidence="8 9">
    <name type="scientific">Hibiscus sabdariffa</name>
    <name type="common">roselle</name>
    <dbReference type="NCBI Taxonomy" id="183260"/>
    <lineage>
        <taxon>Eukaryota</taxon>
        <taxon>Viridiplantae</taxon>
        <taxon>Streptophyta</taxon>
        <taxon>Embryophyta</taxon>
        <taxon>Tracheophyta</taxon>
        <taxon>Spermatophyta</taxon>
        <taxon>Magnoliopsida</taxon>
        <taxon>eudicotyledons</taxon>
        <taxon>Gunneridae</taxon>
        <taxon>Pentapetalae</taxon>
        <taxon>rosids</taxon>
        <taxon>malvids</taxon>
        <taxon>Malvales</taxon>
        <taxon>Malvaceae</taxon>
        <taxon>Malvoideae</taxon>
        <taxon>Hibiscus</taxon>
    </lineage>
</organism>
<dbReference type="Gene3D" id="6.10.280.40">
    <property type="match status" value="1"/>
</dbReference>
<evidence type="ECO:0000256" key="1">
    <source>
        <dbReference type="ARBA" id="ARBA00001946"/>
    </source>
</evidence>
<keyword evidence="4" id="KW-0067">ATP-binding</keyword>
<dbReference type="InterPro" id="IPR027417">
    <property type="entry name" value="P-loop_NTPase"/>
</dbReference>
<dbReference type="SUPFAM" id="SSF52540">
    <property type="entry name" value="P-loop containing nucleoside triphosphate hydrolases"/>
    <property type="match status" value="1"/>
</dbReference>
<proteinExistence type="inferred from homology"/>
<comment type="cofactor">
    <cofactor evidence="1">
        <name>Mg(2+)</name>
        <dbReference type="ChEBI" id="CHEBI:18420"/>
    </cofactor>
</comment>
<dbReference type="Pfam" id="PF25568">
    <property type="entry name" value="AAA_lid_At3g28540"/>
    <property type="match status" value="1"/>
</dbReference>
<dbReference type="InterPro" id="IPR025753">
    <property type="entry name" value="AAA_N_dom"/>
</dbReference>
<dbReference type="InterPro" id="IPR050747">
    <property type="entry name" value="Mitochondrial_chaperone_BCS1"/>
</dbReference>
<evidence type="ECO:0000256" key="2">
    <source>
        <dbReference type="ARBA" id="ARBA00007448"/>
    </source>
</evidence>
<name>A0ABR2SVI4_9ROSI</name>
<dbReference type="Proteomes" id="UP001396334">
    <property type="component" value="Unassembled WGS sequence"/>
</dbReference>
<keyword evidence="5" id="KW-0460">Magnesium</keyword>
<evidence type="ECO:0000259" key="7">
    <source>
        <dbReference type="SMART" id="SM00382"/>
    </source>
</evidence>
<evidence type="ECO:0000313" key="8">
    <source>
        <dbReference type="EMBL" id="KAK9029144.1"/>
    </source>
</evidence>
<comment type="caution">
    <text evidence="8">The sequence shown here is derived from an EMBL/GenBank/DDBJ whole genome shotgun (WGS) entry which is preliminary data.</text>
</comment>
<accession>A0ABR2SVI4</accession>
<protein>
    <recommendedName>
        <fullName evidence="7">AAA+ ATPase domain-containing protein</fullName>
    </recommendedName>
</protein>
<gene>
    <name evidence="8" type="ORF">V6N11_026267</name>
</gene>
<reference evidence="8 9" key="1">
    <citation type="journal article" date="2024" name="G3 (Bethesda)">
        <title>Genome assembly of Hibiscus sabdariffa L. provides insights into metabolisms of medicinal natural products.</title>
        <authorList>
            <person name="Kim T."/>
        </authorList>
    </citation>
    <scope>NUCLEOTIDE SEQUENCE [LARGE SCALE GENOMIC DNA]</scope>
    <source>
        <strain evidence="8">TK-2024</strain>
        <tissue evidence="8">Old leaves</tissue>
    </source>
</reference>
<comment type="similarity">
    <text evidence="2">Belongs to the AAA ATPase family. BCS1 subfamily.</text>
</comment>
<dbReference type="EMBL" id="JBBPBN010000011">
    <property type="protein sequence ID" value="KAK9029144.1"/>
    <property type="molecule type" value="Genomic_DNA"/>
</dbReference>
<keyword evidence="3" id="KW-0378">Hydrolase</keyword>
<dbReference type="Pfam" id="PF14363">
    <property type="entry name" value="AAA_assoc"/>
    <property type="match status" value="1"/>
</dbReference>
<dbReference type="PANTHER" id="PTHR23070">
    <property type="entry name" value="BCS1 AAA-TYPE ATPASE"/>
    <property type="match status" value="1"/>
</dbReference>
<dbReference type="Pfam" id="PF00004">
    <property type="entry name" value="AAA"/>
    <property type="match status" value="1"/>
</dbReference>
<dbReference type="Gene3D" id="3.40.50.300">
    <property type="entry name" value="P-loop containing nucleotide triphosphate hydrolases"/>
    <property type="match status" value="1"/>
</dbReference>
<evidence type="ECO:0000256" key="5">
    <source>
        <dbReference type="ARBA" id="ARBA00022842"/>
    </source>
</evidence>
<evidence type="ECO:0000256" key="6">
    <source>
        <dbReference type="ARBA" id="ARBA00049360"/>
    </source>
</evidence>
<evidence type="ECO:0000256" key="4">
    <source>
        <dbReference type="ARBA" id="ARBA00022840"/>
    </source>
</evidence>
<comment type="catalytic activity">
    <reaction evidence="6">
        <text>ATP + H2O = ADP + phosphate + H(+)</text>
        <dbReference type="Rhea" id="RHEA:13065"/>
        <dbReference type="ChEBI" id="CHEBI:15377"/>
        <dbReference type="ChEBI" id="CHEBI:15378"/>
        <dbReference type="ChEBI" id="CHEBI:30616"/>
        <dbReference type="ChEBI" id="CHEBI:43474"/>
        <dbReference type="ChEBI" id="CHEBI:456216"/>
    </reaction>
</comment>
<sequence length="468" mass="53588">MLDFRETKHSTLSTDFLLKTSLKPLKTDSPSTENKSRNLHWIPPKTMPSHEDILTATSTIANNFTPEAIKDCFFLLLQKISSSLSSQLTVVIEESDGLKANEIFHAANVYLGEKLSSSTPRVKVNKPGKERGLQVIPDKNQQLFDVFKGVKLKWVLLSSPRNLRLKKNNTKDGIFKEEIWYFELSFHKRNREMVVTSYLPYILRKAKRIKENKKTLKLHTVDYFYGSDSWSSVNLDHPASFETMAMDPMMKTALIEDLDRFTRRRQFHRRVGNAWKRGYLLYGPPGTGKSSLVAAMANYLKFDVYDLDLKEIQCNSHLRRLLVGTGNRSIIVIEDVDTSLDSAKGDKVKVTLSGLLNFIDGLWSSCGDERIIVLTTNHKDRIDPVLLRPGRMDMHLHMSYCTFNGFKTLASNYLRIQDHRLFDEIKGWLDKVQTTPAEVAGELMKCEDPDVALPGLIKWFHNKANTEI</sequence>
<dbReference type="InterPro" id="IPR003959">
    <property type="entry name" value="ATPase_AAA_core"/>
</dbReference>